<evidence type="ECO:0000259" key="3">
    <source>
        <dbReference type="Pfam" id="PF13511"/>
    </source>
</evidence>
<dbReference type="InterPro" id="IPR023346">
    <property type="entry name" value="Lysozyme-like_dom_sf"/>
</dbReference>
<accession>A0A832A4S4</accession>
<evidence type="ECO:0000313" key="4">
    <source>
        <dbReference type="EMBL" id="HFK97976.1"/>
    </source>
</evidence>
<reference evidence="4" key="1">
    <citation type="journal article" date="2020" name="mSystems">
        <title>Genome- and Community-Level Interaction Insights into Carbon Utilization and Element Cycling Functions of Hydrothermarchaeota in Hydrothermal Sediment.</title>
        <authorList>
            <person name="Zhou Z."/>
            <person name="Liu Y."/>
            <person name="Xu W."/>
            <person name="Pan J."/>
            <person name="Luo Z.H."/>
            <person name="Li M."/>
        </authorList>
    </citation>
    <scope>NUCLEOTIDE SEQUENCE [LARGE SCALE GENOMIC DNA]</scope>
    <source>
        <strain evidence="4">SpSt-456</strain>
    </source>
</reference>
<feature type="domain" description="DUF4124" evidence="3">
    <location>
        <begin position="29"/>
        <end position="73"/>
    </location>
</feature>
<dbReference type="GO" id="GO:0008933">
    <property type="term" value="F:peptidoglycan lytic transglycosylase activity"/>
    <property type="evidence" value="ECO:0007669"/>
    <property type="project" value="InterPro"/>
</dbReference>
<dbReference type="InterPro" id="IPR000189">
    <property type="entry name" value="Transglyc_AS"/>
</dbReference>
<dbReference type="PROSITE" id="PS00922">
    <property type="entry name" value="TRANSGLYCOSYLASE"/>
    <property type="match status" value="1"/>
</dbReference>
<protein>
    <submittedName>
        <fullName evidence="4">DUF4124 domain-containing protein</fullName>
    </submittedName>
</protein>
<proteinExistence type="inferred from homology"/>
<evidence type="ECO:0000259" key="2">
    <source>
        <dbReference type="Pfam" id="PF01464"/>
    </source>
</evidence>
<dbReference type="GO" id="GO:0000270">
    <property type="term" value="P:peptidoglycan metabolic process"/>
    <property type="evidence" value="ECO:0007669"/>
    <property type="project" value="InterPro"/>
</dbReference>
<organism evidence="4">
    <name type="scientific">Desulfacinum infernum</name>
    <dbReference type="NCBI Taxonomy" id="35837"/>
    <lineage>
        <taxon>Bacteria</taxon>
        <taxon>Pseudomonadati</taxon>
        <taxon>Thermodesulfobacteriota</taxon>
        <taxon>Syntrophobacteria</taxon>
        <taxon>Syntrophobacterales</taxon>
        <taxon>Syntrophobacteraceae</taxon>
        <taxon>Desulfacinum</taxon>
    </lineage>
</organism>
<dbReference type="PANTHER" id="PTHR37423:SF2">
    <property type="entry name" value="MEMBRANE-BOUND LYTIC MUREIN TRANSGLYCOSYLASE C"/>
    <property type="match status" value="1"/>
</dbReference>
<dbReference type="Pfam" id="PF13511">
    <property type="entry name" value="DUF4124"/>
    <property type="match status" value="1"/>
</dbReference>
<dbReference type="InterPro" id="IPR025392">
    <property type="entry name" value="DUF4124"/>
</dbReference>
<dbReference type="CDD" id="cd00254">
    <property type="entry name" value="LT-like"/>
    <property type="match status" value="1"/>
</dbReference>
<dbReference type="EMBL" id="DSTK01000035">
    <property type="protein sequence ID" value="HFK97976.1"/>
    <property type="molecule type" value="Genomic_DNA"/>
</dbReference>
<dbReference type="SUPFAM" id="SSF53955">
    <property type="entry name" value="Lysozyme-like"/>
    <property type="match status" value="1"/>
</dbReference>
<evidence type="ECO:0000256" key="1">
    <source>
        <dbReference type="ARBA" id="ARBA00007734"/>
    </source>
</evidence>
<dbReference type="AlphaFoldDB" id="A0A832A4S4"/>
<dbReference type="Pfam" id="PF01464">
    <property type="entry name" value="SLT"/>
    <property type="match status" value="1"/>
</dbReference>
<dbReference type="GO" id="GO:0016020">
    <property type="term" value="C:membrane"/>
    <property type="evidence" value="ECO:0007669"/>
    <property type="project" value="InterPro"/>
</dbReference>
<comment type="caution">
    <text evidence="4">The sequence shown here is derived from an EMBL/GenBank/DDBJ whole genome shotgun (WGS) entry which is preliminary data.</text>
</comment>
<dbReference type="Gene3D" id="1.10.530.10">
    <property type="match status" value="1"/>
</dbReference>
<comment type="similarity">
    <text evidence="1">Belongs to the transglycosylase Slt family.</text>
</comment>
<gene>
    <name evidence="4" type="ORF">ENS06_11740</name>
</gene>
<dbReference type="PANTHER" id="PTHR37423">
    <property type="entry name" value="SOLUBLE LYTIC MUREIN TRANSGLYCOSYLASE-RELATED"/>
    <property type="match status" value="1"/>
</dbReference>
<dbReference type="InterPro" id="IPR008258">
    <property type="entry name" value="Transglycosylase_SLT_dom_1"/>
</dbReference>
<sequence length="205" mass="22689">MGDRHTAPFRLSPGFLAAVLVVALAAVPARGAQGGAIYKYVDEKGVVHFTNVPTSPRFQKVTLAPLPTITVPPRLYEGSYDAHIYKAAEMHGIDHRLIRAVIKAESNYNPRAVSPKGAMGLMQLMPQTAREMGVTDPFDPMENIFGGTRYLKEMLRRFDNSLLLALAAYNAGPQTVEAYGGIPPIPETNQYLRTVLRTYLQYKRK</sequence>
<feature type="domain" description="Transglycosylase SLT" evidence="2">
    <location>
        <begin position="84"/>
        <end position="180"/>
    </location>
</feature>
<name>A0A832A4S4_9BACT</name>